<reference evidence="7 8" key="1">
    <citation type="submission" date="2013-03" db="EMBL/GenBank/DDBJ databases">
        <title>The Genome Sequence of Exophiala aquamarina CBS 119918.</title>
        <authorList>
            <consortium name="The Broad Institute Genomics Platform"/>
            <person name="Cuomo C."/>
            <person name="de Hoog S."/>
            <person name="Gorbushina A."/>
            <person name="Walker B."/>
            <person name="Young S.K."/>
            <person name="Zeng Q."/>
            <person name="Gargeya S."/>
            <person name="Fitzgerald M."/>
            <person name="Haas B."/>
            <person name="Abouelleil A."/>
            <person name="Allen A.W."/>
            <person name="Alvarado L."/>
            <person name="Arachchi H.M."/>
            <person name="Berlin A.M."/>
            <person name="Chapman S.B."/>
            <person name="Gainer-Dewar J."/>
            <person name="Goldberg J."/>
            <person name="Griggs A."/>
            <person name="Gujja S."/>
            <person name="Hansen M."/>
            <person name="Howarth C."/>
            <person name="Imamovic A."/>
            <person name="Ireland A."/>
            <person name="Larimer J."/>
            <person name="McCowan C."/>
            <person name="Murphy C."/>
            <person name="Pearson M."/>
            <person name="Poon T.W."/>
            <person name="Priest M."/>
            <person name="Roberts A."/>
            <person name="Saif S."/>
            <person name="Shea T."/>
            <person name="Sisk P."/>
            <person name="Sykes S."/>
            <person name="Wortman J."/>
            <person name="Nusbaum C."/>
            <person name="Birren B."/>
        </authorList>
    </citation>
    <scope>NUCLEOTIDE SEQUENCE [LARGE SCALE GENOMIC DNA]</scope>
    <source>
        <strain evidence="7 8">CBS 119918</strain>
    </source>
</reference>
<evidence type="ECO:0000256" key="5">
    <source>
        <dbReference type="SAM" id="MobiDB-lite"/>
    </source>
</evidence>
<gene>
    <name evidence="7" type="ORF">A1O9_11110</name>
</gene>
<dbReference type="RefSeq" id="XP_013255283.1">
    <property type="nucleotide sequence ID" value="XM_013399829.1"/>
</dbReference>
<feature type="domain" description="Zn(2)-C6 fungal-type" evidence="6">
    <location>
        <begin position="14"/>
        <end position="43"/>
    </location>
</feature>
<dbReference type="GeneID" id="25286010"/>
<dbReference type="HOGENOM" id="CLU_016574_6_1_1"/>
<dbReference type="VEuPathDB" id="FungiDB:A1O9_11110"/>
<protein>
    <recommendedName>
        <fullName evidence="6">Zn(2)-C6 fungal-type domain-containing protein</fullName>
    </recommendedName>
</protein>
<dbReference type="InterPro" id="IPR050797">
    <property type="entry name" value="Carb_Metab_Trans_Reg"/>
</dbReference>
<evidence type="ECO:0000256" key="4">
    <source>
        <dbReference type="ARBA" id="ARBA00023242"/>
    </source>
</evidence>
<keyword evidence="1" id="KW-0805">Transcription regulation</keyword>
<dbReference type="SMART" id="SM00066">
    <property type="entry name" value="GAL4"/>
    <property type="match status" value="1"/>
</dbReference>
<proteinExistence type="predicted"/>
<dbReference type="PROSITE" id="PS00463">
    <property type="entry name" value="ZN2_CY6_FUNGAL_1"/>
    <property type="match status" value="1"/>
</dbReference>
<dbReference type="GO" id="GO:0008270">
    <property type="term" value="F:zinc ion binding"/>
    <property type="evidence" value="ECO:0007669"/>
    <property type="project" value="InterPro"/>
</dbReference>
<evidence type="ECO:0000313" key="8">
    <source>
        <dbReference type="Proteomes" id="UP000027920"/>
    </source>
</evidence>
<dbReference type="GO" id="GO:0000981">
    <property type="term" value="F:DNA-binding transcription factor activity, RNA polymerase II-specific"/>
    <property type="evidence" value="ECO:0007669"/>
    <property type="project" value="InterPro"/>
</dbReference>
<dbReference type="CDD" id="cd00067">
    <property type="entry name" value="GAL4"/>
    <property type="match status" value="1"/>
</dbReference>
<name>A0A072P0A3_9EURO</name>
<evidence type="ECO:0000256" key="3">
    <source>
        <dbReference type="ARBA" id="ARBA00023163"/>
    </source>
</evidence>
<feature type="compositionally biased region" description="Polar residues" evidence="5">
    <location>
        <begin position="73"/>
        <end position="84"/>
    </location>
</feature>
<comment type="caution">
    <text evidence="7">The sequence shown here is derived from an EMBL/GenBank/DDBJ whole genome shotgun (WGS) entry which is preliminary data.</text>
</comment>
<dbReference type="STRING" id="1182545.A0A072P0A3"/>
<keyword evidence="4" id="KW-0539">Nucleus</keyword>
<dbReference type="InterPro" id="IPR036864">
    <property type="entry name" value="Zn2-C6_fun-type_DNA-bd_sf"/>
</dbReference>
<feature type="region of interest" description="Disordered" evidence="5">
    <location>
        <begin position="72"/>
        <end position="96"/>
    </location>
</feature>
<evidence type="ECO:0000259" key="6">
    <source>
        <dbReference type="PROSITE" id="PS50048"/>
    </source>
</evidence>
<dbReference type="PANTHER" id="PTHR31668:SF24">
    <property type="entry name" value="TRANSCRIPTION FACTOR, PUTATIVE-RELATED"/>
    <property type="match status" value="1"/>
</dbReference>
<dbReference type="SUPFAM" id="SSF57701">
    <property type="entry name" value="Zn2/Cys6 DNA-binding domain"/>
    <property type="match status" value="1"/>
</dbReference>
<evidence type="ECO:0000256" key="1">
    <source>
        <dbReference type="ARBA" id="ARBA00023015"/>
    </source>
</evidence>
<dbReference type="Proteomes" id="UP000027920">
    <property type="component" value="Unassembled WGS sequence"/>
</dbReference>
<dbReference type="CDD" id="cd12148">
    <property type="entry name" value="fungal_TF_MHR"/>
    <property type="match status" value="1"/>
</dbReference>
<keyword evidence="8" id="KW-1185">Reference proteome</keyword>
<dbReference type="PANTHER" id="PTHR31668">
    <property type="entry name" value="GLUCOSE TRANSPORT TRANSCRIPTION REGULATOR RGT1-RELATED-RELATED"/>
    <property type="match status" value="1"/>
</dbReference>
<dbReference type="Gene3D" id="4.10.240.10">
    <property type="entry name" value="Zn(2)-C6 fungal-type DNA-binding domain"/>
    <property type="match status" value="1"/>
</dbReference>
<organism evidence="7 8">
    <name type="scientific">Exophiala aquamarina CBS 119918</name>
    <dbReference type="NCBI Taxonomy" id="1182545"/>
    <lineage>
        <taxon>Eukaryota</taxon>
        <taxon>Fungi</taxon>
        <taxon>Dikarya</taxon>
        <taxon>Ascomycota</taxon>
        <taxon>Pezizomycotina</taxon>
        <taxon>Eurotiomycetes</taxon>
        <taxon>Chaetothyriomycetidae</taxon>
        <taxon>Chaetothyriales</taxon>
        <taxon>Herpotrichiellaceae</taxon>
        <taxon>Exophiala</taxon>
    </lineage>
</organism>
<keyword evidence="2" id="KW-0238">DNA-binding</keyword>
<evidence type="ECO:0000256" key="2">
    <source>
        <dbReference type="ARBA" id="ARBA00023125"/>
    </source>
</evidence>
<dbReference type="AlphaFoldDB" id="A0A072P0A3"/>
<dbReference type="GO" id="GO:0003677">
    <property type="term" value="F:DNA binding"/>
    <property type="evidence" value="ECO:0007669"/>
    <property type="project" value="UniProtKB-KW"/>
</dbReference>
<keyword evidence="3" id="KW-0804">Transcription</keyword>
<sequence>MEPPQVSSKQPFRACNACKRRKVKCGGGPICSRCSQANLHCIYGSVHPAALSRRSIIRGKVIESYRESLAREATSNSGGQTSPLVAQDLHTDDTSGDGTSRFTSEFFLELVEDFCNYTLPTVPIIGEAEFRSAIEAMAHSTQDRSLVYCLAAQTLHLRRTMGRSGIVNPDDATTLYETALRLRQPVFFRHQISVKSVMVPLLTSMGMFSTGRDVDMGFYYNREAINGVQILHVDDPEHQNSLEPAERAQRERLHWLLFIHERFHALSSYRPAVMTLLPNIPEGDSSIPPGVMEYFTLLIHVFRVIDDDFIRNWSDKTRPELTLAWIEKKQAELGHDTNTWSAGFETLSDMQQVDLIVTRYWLRTLLWEMALHKSILSSNVQNPNHDFLSLAFPIRLSHQLQHCLSNKPREAVEIHGTGILDKIFEITCTVADLLQYVVPNTCTPEVQSAHVDCFLFLYSFLLKMSKFYHVERTLLAAKLQAVQTALPFAIEGKERTDSWSSSSTPGGLSDRF</sequence>
<dbReference type="OrthoDB" id="2740448at2759"/>
<accession>A0A072P0A3</accession>
<dbReference type="Pfam" id="PF00172">
    <property type="entry name" value="Zn_clus"/>
    <property type="match status" value="1"/>
</dbReference>
<dbReference type="EMBL" id="AMGV01000016">
    <property type="protein sequence ID" value="KEF52693.1"/>
    <property type="molecule type" value="Genomic_DNA"/>
</dbReference>
<dbReference type="PROSITE" id="PS50048">
    <property type="entry name" value="ZN2_CY6_FUNGAL_2"/>
    <property type="match status" value="1"/>
</dbReference>
<evidence type="ECO:0000313" key="7">
    <source>
        <dbReference type="EMBL" id="KEF52693.1"/>
    </source>
</evidence>
<dbReference type="InterPro" id="IPR001138">
    <property type="entry name" value="Zn2Cys6_DnaBD"/>
</dbReference>